<dbReference type="EMBL" id="FOOT01000001">
    <property type="protein sequence ID" value="SFF95980.1"/>
    <property type="molecule type" value="Genomic_DNA"/>
</dbReference>
<proteinExistence type="predicted"/>
<dbReference type="Proteomes" id="UP000198724">
    <property type="component" value="Unassembled WGS sequence"/>
</dbReference>
<dbReference type="AlphaFoldDB" id="A0A1I2MYL6"/>
<sequence length="52" mass="5872">MFYTLKYGFILQKIGTESIKTGYARSVDISPVIYTFILAFGTLADQFPKCLT</sequence>
<protein>
    <submittedName>
        <fullName evidence="1">Uncharacterized protein</fullName>
    </submittedName>
</protein>
<name>A0A1I2MYL6_9BACT</name>
<evidence type="ECO:0000313" key="1">
    <source>
        <dbReference type="EMBL" id="SFF95980.1"/>
    </source>
</evidence>
<accession>A0A1I2MYL6</accession>
<keyword evidence="2" id="KW-1185">Reference proteome</keyword>
<gene>
    <name evidence="1" type="ORF">SAMN05421739_101511</name>
</gene>
<organism evidence="1 2">
    <name type="scientific">Pontibacter chinhatensis</name>
    <dbReference type="NCBI Taxonomy" id="1436961"/>
    <lineage>
        <taxon>Bacteria</taxon>
        <taxon>Pseudomonadati</taxon>
        <taxon>Bacteroidota</taxon>
        <taxon>Cytophagia</taxon>
        <taxon>Cytophagales</taxon>
        <taxon>Hymenobacteraceae</taxon>
        <taxon>Pontibacter</taxon>
    </lineage>
</organism>
<reference evidence="2" key="1">
    <citation type="submission" date="2016-10" db="EMBL/GenBank/DDBJ databases">
        <authorList>
            <person name="Varghese N."/>
            <person name="Submissions S."/>
        </authorList>
    </citation>
    <scope>NUCLEOTIDE SEQUENCE [LARGE SCALE GENOMIC DNA]</scope>
    <source>
        <strain evidence="2">LP51</strain>
    </source>
</reference>
<evidence type="ECO:0000313" key="2">
    <source>
        <dbReference type="Proteomes" id="UP000198724"/>
    </source>
</evidence>